<reference evidence="1" key="1">
    <citation type="journal article" date="2014" name="PLoS ONE">
        <title>Transcriptome-Based Identification of ABC Transporters in the Western Tarnished Plant Bug Lygus hesperus.</title>
        <authorList>
            <person name="Hull J.J."/>
            <person name="Chaney K."/>
            <person name="Geib S.M."/>
            <person name="Fabrick J.A."/>
            <person name="Brent C.S."/>
            <person name="Walsh D."/>
            <person name="Lavine L.C."/>
        </authorList>
    </citation>
    <scope>NUCLEOTIDE SEQUENCE</scope>
</reference>
<organism evidence="1">
    <name type="scientific">Lygus hesperus</name>
    <name type="common">Western plant bug</name>
    <dbReference type="NCBI Taxonomy" id="30085"/>
    <lineage>
        <taxon>Eukaryota</taxon>
        <taxon>Metazoa</taxon>
        <taxon>Ecdysozoa</taxon>
        <taxon>Arthropoda</taxon>
        <taxon>Hexapoda</taxon>
        <taxon>Insecta</taxon>
        <taxon>Pterygota</taxon>
        <taxon>Neoptera</taxon>
        <taxon>Paraneoptera</taxon>
        <taxon>Hemiptera</taxon>
        <taxon>Heteroptera</taxon>
        <taxon>Panheteroptera</taxon>
        <taxon>Cimicomorpha</taxon>
        <taxon>Miridae</taxon>
        <taxon>Mirini</taxon>
        <taxon>Lygus</taxon>
    </lineage>
</organism>
<evidence type="ECO:0000313" key="1">
    <source>
        <dbReference type="EMBL" id="JAG09615.1"/>
    </source>
</evidence>
<sequence>MDLQCTCGDLVRVSTSDLSVKVEDGEDPHLVKKETTCDVLIAESCECSGGGFEVKDELRSDNEPKIKEEQEDVKEELDIKLEPVMGDDAEEDVQNACFNSEASKVPFTSDQMRSELLPDRDIKDEFVTEAASVTRMITDPLKNHSYASISLEDEFGVIHNLDCRVVLRRLSRTEIL</sequence>
<feature type="non-terminal residue" evidence="1">
    <location>
        <position position="176"/>
    </location>
</feature>
<reference evidence="1" key="2">
    <citation type="submission" date="2014-07" db="EMBL/GenBank/DDBJ databases">
        <authorList>
            <person name="Hull J."/>
        </authorList>
    </citation>
    <scope>NUCLEOTIDE SEQUENCE</scope>
</reference>
<gene>
    <name evidence="1" type="primary">Tp53bp1</name>
    <name evidence="1" type="ORF">CM83_22224</name>
</gene>
<accession>A0A0A9WXS3</accession>
<name>A0A0A9WXS3_LYGHE</name>
<protein>
    <submittedName>
        <fullName evidence="1">Tumor suppressor p53-binding protein 1</fullName>
    </submittedName>
</protein>
<dbReference type="EMBL" id="GBHO01033989">
    <property type="protein sequence ID" value="JAG09615.1"/>
    <property type="molecule type" value="Transcribed_RNA"/>
</dbReference>
<dbReference type="AlphaFoldDB" id="A0A0A9WXS3"/>
<proteinExistence type="predicted"/>